<dbReference type="GO" id="GO:0005739">
    <property type="term" value="C:mitochondrion"/>
    <property type="evidence" value="ECO:0007669"/>
    <property type="project" value="TreeGrafter"/>
</dbReference>
<protein>
    <submittedName>
        <fullName evidence="7">Dishevelled egl-10 leckstrin domain protein</fullName>
    </submittedName>
</protein>
<dbReference type="PANTHER" id="PTHR46679:SF1">
    <property type="entry name" value="GLUTAREDOXIN-2, MITOCHONDRIAL"/>
    <property type="match status" value="1"/>
</dbReference>
<feature type="compositionally biased region" description="Basic and acidic residues" evidence="6">
    <location>
        <begin position="210"/>
        <end position="220"/>
    </location>
</feature>
<dbReference type="GO" id="GO:0015035">
    <property type="term" value="F:protein-disulfide reductase activity"/>
    <property type="evidence" value="ECO:0007669"/>
    <property type="project" value="TreeGrafter"/>
</dbReference>
<keyword evidence="8" id="KW-1185">Reference proteome</keyword>
<organism evidence="7 8">
    <name type="scientific">Cystoisospora suis</name>
    <dbReference type="NCBI Taxonomy" id="483139"/>
    <lineage>
        <taxon>Eukaryota</taxon>
        <taxon>Sar</taxon>
        <taxon>Alveolata</taxon>
        <taxon>Apicomplexa</taxon>
        <taxon>Conoidasida</taxon>
        <taxon>Coccidia</taxon>
        <taxon>Eucoccidiorida</taxon>
        <taxon>Eimeriorina</taxon>
        <taxon>Sarcocystidae</taxon>
        <taxon>Cystoisospora</taxon>
    </lineage>
</organism>
<evidence type="ECO:0000313" key="8">
    <source>
        <dbReference type="Proteomes" id="UP000221165"/>
    </source>
</evidence>
<evidence type="ECO:0000256" key="4">
    <source>
        <dbReference type="ARBA" id="ARBA00023157"/>
    </source>
</evidence>
<dbReference type="EMBL" id="MIGC01003530">
    <property type="protein sequence ID" value="PHJ19299.1"/>
    <property type="molecule type" value="Genomic_DNA"/>
</dbReference>
<dbReference type="SUPFAM" id="SSF52833">
    <property type="entry name" value="Thioredoxin-like"/>
    <property type="match status" value="1"/>
</dbReference>
<proteinExistence type="inferred from homology"/>
<dbReference type="AlphaFoldDB" id="A0A2C6KQA1"/>
<gene>
    <name evidence="7" type="ORF">CSUI_006874</name>
</gene>
<sequence length="596" mass="63606">MSNQITVFTVAQCPFCTKAKSLLSELLVRVQGEGTFWSSTSPVASHRGSAVGPPTYSPTKRLSLRGGVDNLTSPSGLPSSSMTRRISSSSGSSSQPSQVLSDAFRHHGSTPLAFSSLPHGSLLGGLPPSVEEESGKWRLVEISLTDYPERRAELLQLCNSFSLPQIFFNNYRVGGWADLERLHNQGKLEALLNDCEDSFEYREAPPVSREAWEEKEVEKGHLRKREGSATPGRVPNRPFFDTPLSLYQRNSITGRAEEARRASCLEGGERRHTQPVPVGVAGGGGPGHPQHAPKESASFTSRFSIRPPLIHSLRTSRHSSITHEKEEDLSPSASAPYKEEDGRQTSTGDRKEEEIKGEGGTPGQRSRGNSCSSSSSSSTAASSSSSSSSCAGLHAVYPPREGTTGRAGAVGGGVGRGGGILKSTPPTHHYYRMNLTAPEGGETSLASSSASPLTGGIFEFHSSQKIPSSPSRPGDKEAEEEVREQERDGEEVTCHERAIPSLPHRACSLPSNTTRGDDGGAAQTAGEGSLGEEGGETHLRSSGKRRSTTCGASNRSSSVTSAVAFREQLLEYTHSNAAGEERHFHPHLPGESRGKS</sequence>
<dbReference type="RefSeq" id="XP_067921001.1">
    <property type="nucleotide sequence ID" value="XM_068067025.1"/>
</dbReference>
<feature type="compositionally biased region" description="Low complexity" evidence="6">
    <location>
        <begin position="439"/>
        <end position="456"/>
    </location>
</feature>
<dbReference type="OrthoDB" id="438187at2759"/>
<keyword evidence="5" id="KW-0676">Redox-active center</keyword>
<feature type="region of interest" description="Disordered" evidence="6">
    <location>
        <begin position="313"/>
        <end position="561"/>
    </location>
</feature>
<reference evidence="7 8" key="1">
    <citation type="journal article" date="2017" name="Int. J. Parasitol.">
        <title>The genome of the protozoan parasite Cystoisospora suis and a reverse vaccinology approach to identify vaccine candidates.</title>
        <authorList>
            <person name="Palmieri N."/>
            <person name="Shrestha A."/>
            <person name="Ruttkowski B."/>
            <person name="Beck T."/>
            <person name="Vogl C."/>
            <person name="Tomley F."/>
            <person name="Blake D.P."/>
            <person name="Joachim A."/>
        </authorList>
    </citation>
    <scope>NUCLEOTIDE SEQUENCE [LARGE SCALE GENOMIC DNA]</scope>
    <source>
        <strain evidence="7 8">Wien I</strain>
    </source>
</reference>
<keyword evidence="3" id="KW-0249">Electron transport</keyword>
<dbReference type="Proteomes" id="UP000221165">
    <property type="component" value="Unassembled WGS sequence"/>
</dbReference>
<feature type="compositionally biased region" description="Low complexity" evidence="6">
    <location>
        <begin position="79"/>
        <end position="100"/>
    </location>
</feature>
<evidence type="ECO:0000256" key="2">
    <source>
        <dbReference type="ARBA" id="ARBA00022448"/>
    </source>
</evidence>
<feature type="compositionally biased region" description="Low complexity" evidence="6">
    <location>
        <begin position="370"/>
        <end position="391"/>
    </location>
</feature>
<evidence type="ECO:0000256" key="5">
    <source>
        <dbReference type="ARBA" id="ARBA00023284"/>
    </source>
</evidence>
<feature type="region of interest" description="Disordered" evidence="6">
    <location>
        <begin position="574"/>
        <end position="596"/>
    </location>
</feature>
<name>A0A2C6KQA1_9APIC</name>
<feature type="compositionally biased region" description="Polar residues" evidence="6">
    <location>
        <begin position="548"/>
        <end position="561"/>
    </location>
</feature>
<dbReference type="Gene3D" id="3.40.30.10">
    <property type="entry name" value="Glutaredoxin"/>
    <property type="match status" value="1"/>
</dbReference>
<feature type="non-terminal residue" evidence="7">
    <location>
        <position position="596"/>
    </location>
</feature>
<feature type="compositionally biased region" description="Gly residues" evidence="6">
    <location>
        <begin position="408"/>
        <end position="420"/>
    </location>
</feature>
<keyword evidence="4" id="KW-1015">Disulfide bond</keyword>
<feature type="compositionally biased region" description="Basic and acidic residues" evidence="6">
    <location>
        <begin position="484"/>
        <end position="498"/>
    </location>
</feature>
<evidence type="ECO:0000256" key="3">
    <source>
        <dbReference type="ARBA" id="ARBA00022982"/>
    </source>
</evidence>
<accession>A0A2C6KQA1</accession>
<feature type="compositionally biased region" description="Basic and acidic residues" evidence="6">
    <location>
        <begin position="579"/>
        <end position="596"/>
    </location>
</feature>
<evidence type="ECO:0000313" key="7">
    <source>
        <dbReference type="EMBL" id="PHJ19299.1"/>
    </source>
</evidence>
<feature type="region of interest" description="Disordered" evidence="6">
    <location>
        <begin position="208"/>
        <end position="301"/>
    </location>
</feature>
<feature type="compositionally biased region" description="Basic and acidic residues" evidence="6">
    <location>
        <begin position="255"/>
        <end position="272"/>
    </location>
</feature>
<feature type="compositionally biased region" description="Polar residues" evidence="6">
    <location>
        <begin position="461"/>
        <end position="471"/>
    </location>
</feature>
<dbReference type="PROSITE" id="PS00195">
    <property type="entry name" value="GLUTAREDOXIN_1"/>
    <property type="match status" value="1"/>
</dbReference>
<comment type="caution">
    <text evidence="7">The sequence shown here is derived from an EMBL/GenBank/DDBJ whole genome shotgun (WGS) entry which is preliminary data.</text>
</comment>
<dbReference type="PANTHER" id="PTHR46679">
    <property type="match status" value="1"/>
</dbReference>
<evidence type="ECO:0000256" key="6">
    <source>
        <dbReference type="SAM" id="MobiDB-lite"/>
    </source>
</evidence>
<feature type="compositionally biased region" description="Basic and acidic residues" evidence="6">
    <location>
        <begin position="337"/>
        <end position="357"/>
    </location>
</feature>
<feature type="region of interest" description="Disordered" evidence="6">
    <location>
        <begin position="38"/>
        <end position="100"/>
    </location>
</feature>
<comment type="similarity">
    <text evidence="1">Belongs to the glutaredoxin family.</text>
</comment>
<dbReference type="GeneID" id="94430236"/>
<dbReference type="InterPro" id="IPR011767">
    <property type="entry name" value="GLR_AS"/>
</dbReference>
<dbReference type="InterPro" id="IPR036249">
    <property type="entry name" value="Thioredoxin-like_sf"/>
</dbReference>
<evidence type="ECO:0000256" key="1">
    <source>
        <dbReference type="ARBA" id="ARBA00007787"/>
    </source>
</evidence>
<dbReference type="VEuPathDB" id="ToxoDB:CSUI_006874"/>
<dbReference type="PROSITE" id="PS51354">
    <property type="entry name" value="GLUTAREDOXIN_2"/>
    <property type="match status" value="1"/>
</dbReference>
<keyword evidence="2" id="KW-0813">Transport</keyword>